<keyword evidence="2" id="KW-1003">Cell membrane</keyword>
<dbReference type="AlphaFoldDB" id="A0A0C9XL76"/>
<dbReference type="EMBL" id="KN838594">
    <property type="protein sequence ID" value="KIK02304.1"/>
    <property type="molecule type" value="Genomic_DNA"/>
</dbReference>
<keyword evidence="7" id="KW-0449">Lipoprotein</keyword>
<reference evidence="11 12" key="1">
    <citation type="submission" date="2014-04" db="EMBL/GenBank/DDBJ databases">
        <authorList>
            <consortium name="DOE Joint Genome Institute"/>
            <person name="Kuo A."/>
            <person name="Kohler A."/>
            <person name="Nagy L.G."/>
            <person name="Floudas D."/>
            <person name="Copeland A."/>
            <person name="Barry K.W."/>
            <person name="Cichocki N."/>
            <person name="Veneault-Fourrey C."/>
            <person name="LaButti K."/>
            <person name="Lindquist E.A."/>
            <person name="Lipzen A."/>
            <person name="Lundell T."/>
            <person name="Morin E."/>
            <person name="Murat C."/>
            <person name="Sun H."/>
            <person name="Tunlid A."/>
            <person name="Henrissat B."/>
            <person name="Grigoriev I.V."/>
            <person name="Hibbett D.S."/>
            <person name="Martin F."/>
            <person name="Nordberg H.P."/>
            <person name="Cantor M.N."/>
            <person name="Hua S.X."/>
        </authorList>
    </citation>
    <scope>NUCLEOTIDE SEQUENCE [LARGE SCALE GENOMIC DNA]</scope>
    <source>
        <strain evidence="11 12">LaAM-08-1</strain>
    </source>
</reference>
<keyword evidence="4 9" id="KW-0732">Signal</keyword>
<dbReference type="STRING" id="1095629.A0A0C9XL76"/>
<keyword evidence="5 8" id="KW-0472">Membrane</keyword>
<dbReference type="InterPro" id="IPR046530">
    <property type="entry name" value="BIM1-like_dom"/>
</dbReference>
<dbReference type="GO" id="GO:0005886">
    <property type="term" value="C:plasma membrane"/>
    <property type="evidence" value="ECO:0007669"/>
    <property type="project" value="UniProtKB-SubCell"/>
</dbReference>
<reference evidence="12" key="2">
    <citation type="submission" date="2015-01" db="EMBL/GenBank/DDBJ databases">
        <title>Evolutionary Origins and Diversification of the Mycorrhizal Mutualists.</title>
        <authorList>
            <consortium name="DOE Joint Genome Institute"/>
            <consortium name="Mycorrhizal Genomics Consortium"/>
            <person name="Kohler A."/>
            <person name="Kuo A."/>
            <person name="Nagy L.G."/>
            <person name="Floudas D."/>
            <person name="Copeland A."/>
            <person name="Barry K.W."/>
            <person name="Cichocki N."/>
            <person name="Veneault-Fourrey C."/>
            <person name="LaButti K."/>
            <person name="Lindquist E.A."/>
            <person name="Lipzen A."/>
            <person name="Lundell T."/>
            <person name="Morin E."/>
            <person name="Murat C."/>
            <person name="Riley R."/>
            <person name="Ohm R."/>
            <person name="Sun H."/>
            <person name="Tunlid A."/>
            <person name="Henrissat B."/>
            <person name="Grigoriev I.V."/>
            <person name="Hibbett D.S."/>
            <person name="Martin F."/>
        </authorList>
    </citation>
    <scope>NUCLEOTIDE SEQUENCE [LARGE SCALE GENOMIC DNA]</scope>
    <source>
        <strain evidence="12">LaAM-08-1</strain>
    </source>
</reference>
<evidence type="ECO:0000256" key="6">
    <source>
        <dbReference type="ARBA" id="ARBA00023180"/>
    </source>
</evidence>
<dbReference type="PANTHER" id="PTHR34992:SF11">
    <property type="entry name" value="COPPER ACQUISITION FACTOR BIM1-LIKE DOMAIN-CONTAINING PROTEIN"/>
    <property type="match status" value="1"/>
</dbReference>
<gene>
    <name evidence="11" type="ORF">K443DRAFT_97168</name>
</gene>
<feature type="transmembrane region" description="Helical" evidence="8">
    <location>
        <begin position="180"/>
        <end position="203"/>
    </location>
</feature>
<evidence type="ECO:0000313" key="11">
    <source>
        <dbReference type="EMBL" id="KIK02304.1"/>
    </source>
</evidence>
<keyword evidence="8" id="KW-0812">Transmembrane</keyword>
<evidence type="ECO:0000256" key="5">
    <source>
        <dbReference type="ARBA" id="ARBA00023136"/>
    </source>
</evidence>
<evidence type="ECO:0000256" key="3">
    <source>
        <dbReference type="ARBA" id="ARBA00022622"/>
    </source>
</evidence>
<feature type="chain" id="PRO_5002206348" description="Copper acquisition factor BIM1-like domain-containing protein" evidence="9">
    <location>
        <begin position="22"/>
        <end position="204"/>
    </location>
</feature>
<proteinExistence type="predicted"/>
<dbReference type="CDD" id="cd21176">
    <property type="entry name" value="LPMO_auxiliary-like"/>
    <property type="match status" value="1"/>
</dbReference>
<evidence type="ECO:0000256" key="4">
    <source>
        <dbReference type="ARBA" id="ARBA00022729"/>
    </source>
</evidence>
<evidence type="ECO:0000256" key="7">
    <source>
        <dbReference type="ARBA" id="ARBA00023288"/>
    </source>
</evidence>
<feature type="domain" description="Copper acquisition factor BIM1-like" evidence="10">
    <location>
        <begin position="20"/>
        <end position="162"/>
    </location>
</feature>
<evidence type="ECO:0000256" key="2">
    <source>
        <dbReference type="ARBA" id="ARBA00022475"/>
    </source>
</evidence>
<keyword evidence="8" id="KW-1133">Transmembrane helix</keyword>
<dbReference type="PANTHER" id="PTHR34992">
    <property type="entry name" value="HYPHAL ANASTAMOSIS-7 PROTEIN"/>
    <property type="match status" value="1"/>
</dbReference>
<dbReference type="GO" id="GO:0098552">
    <property type="term" value="C:side of membrane"/>
    <property type="evidence" value="ECO:0007669"/>
    <property type="project" value="UniProtKB-KW"/>
</dbReference>
<name>A0A0C9XL76_9AGAR</name>
<evidence type="ECO:0000256" key="9">
    <source>
        <dbReference type="SAM" id="SignalP"/>
    </source>
</evidence>
<keyword evidence="12" id="KW-1185">Reference proteome</keyword>
<comment type="subcellular location">
    <subcellularLocation>
        <location evidence="1">Cell membrane</location>
        <topology evidence="1">Lipid-anchor</topology>
        <topology evidence="1">GPI-anchor</topology>
    </subcellularLocation>
</comment>
<dbReference type="InterPro" id="IPR046936">
    <property type="entry name" value="BIM1-like"/>
</dbReference>
<dbReference type="HOGENOM" id="CLU_070647_3_0_1"/>
<organism evidence="11 12">
    <name type="scientific">Laccaria amethystina LaAM-08-1</name>
    <dbReference type="NCBI Taxonomy" id="1095629"/>
    <lineage>
        <taxon>Eukaryota</taxon>
        <taxon>Fungi</taxon>
        <taxon>Dikarya</taxon>
        <taxon>Basidiomycota</taxon>
        <taxon>Agaricomycotina</taxon>
        <taxon>Agaricomycetes</taxon>
        <taxon>Agaricomycetidae</taxon>
        <taxon>Agaricales</taxon>
        <taxon>Agaricineae</taxon>
        <taxon>Hydnangiaceae</taxon>
        <taxon>Laccaria</taxon>
    </lineage>
</organism>
<evidence type="ECO:0000256" key="8">
    <source>
        <dbReference type="SAM" id="Phobius"/>
    </source>
</evidence>
<protein>
    <recommendedName>
        <fullName evidence="10">Copper acquisition factor BIM1-like domain-containing protein</fullName>
    </recommendedName>
</protein>
<keyword evidence="6" id="KW-0325">Glycoprotein</keyword>
<dbReference type="Proteomes" id="UP000054477">
    <property type="component" value="Unassembled WGS sequence"/>
</dbReference>
<feature type="signal peptide" evidence="9">
    <location>
        <begin position="1"/>
        <end position="21"/>
    </location>
</feature>
<sequence length="204" mass="21328">MYCQPKFFTLAVFAIVAGVNAHFQLQFPPPRGVFVEDNEPTFCDGYPNPAANRTEFPLTGGFITLNSEHPLWTSGVLLSTVSDPTSFNNFSQITPYAQAHGEGSFCLPFDLSMTNATGLQDGQNVTIQIVYDGGDGNLYQCADLTLSKNFTISSNITCSNASVSATATSTGAAATGSKSAALGTVPAFGIAGIVTALFGISLAM</sequence>
<accession>A0A0C9XL76</accession>
<dbReference type="OrthoDB" id="2146436at2759"/>
<keyword evidence="3" id="KW-0336">GPI-anchor</keyword>
<evidence type="ECO:0000256" key="1">
    <source>
        <dbReference type="ARBA" id="ARBA00004609"/>
    </source>
</evidence>
<evidence type="ECO:0000313" key="12">
    <source>
        <dbReference type="Proteomes" id="UP000054477"/>
    </source>
</evidence>
<dbReference type="Pfam" id="PF20238">
    <property type="entry name" value="BIM1-like_dom"/>
    <property type="match status" value="1"/>
</dbReference>
<evidence type="ECO:0000259" key="10">
    <source>
        <dbReference type="Pfam" id="PF20238"/>
    </source>
</evidence>